<keyword evidence="4" id="KW-1185">Reference proteome</keyword>
<organism evidence="3 4">
    <name type="scientific">Pinctada imbricata</name>
    <name type="common">Atlantic pearl-oyster</name>
    <name type="synonym">Pinctada martensii</name>
    <dbReference type="NCBI Taxonomy" id="66713"/>
    <lineage>
        <taxon>Eukaryota</taxon>
        <taxon>Metazoa</taxon>
        <taxon>Spiralia</taxon>
        <taxon>Lophotrochozoa</taxon>
        <taxon>Mollusca</taxon>
        <taxon>Bivalvia</taxon>
        <taxon>Autobranchia</taxon>
        <taxon>Pteriomorphia</taxon>
        <taxon>Pterioida</taxon>
        <taxon>Pterioidea</taxon>
        <taxon>Pteriidae</taxon>
        <taxon>Pinctada</taxon>
    </lineage>
</organism>
<feature type="domain" description="NADAR" evidence="2">
    <location>
        <begin position="1"/>
        <end position="67"/>
    </location>
</feature>
<evidence type="ECO:0000313" key="4">
    <source>
        <dbReference type="Proteomes" id="UP001186944"/>
    </source>
</evidence>
<name>A0AA89BXK6_PINIB</name>
<accession>A0AA89BXK6</accession>
<dbReference type="Proteomes" id="UP001186944">
    <property type="component" value="Unassembled WGS sequence"/>
</dbReference>
<dbReference type="AlphaFoldDB" id="A0AA89BXK6"/>
<dbReference type="Gene3D" id="1.10.357.40">
    <property type="entry name" value="YbiA-like"/>
    <property type="match status" value="1"/>
</dbReference>
<dbReference type="Pfam" id="PF08719">
    <property type="entry name" value="NADAR"/>
    <property type="match status" value="1"/>
</dbReference>
<dbReference type="InterPro" id="IPR037238">
    <property type="entry name" value="YbiA-like_sf"/>
</dbReference>
<evidence type="ECO:0000259" key="2">
    <source>
        <dbReference type="Pfam" id="PF08719"/>
    </source>
</evidence>
<evidence type="ECO:0000256" key="1">
    <source>
        <dbReference type="SAM" id="MobiDB-lite"/>
    </source>
</evidence>
<feature type="compositionally biased region" description="Polar residues" evidence="1">
    <location>
        <begin position="72"/>
        <end position="91"/>
    </location>
</feature>
<evidence type="ECO:0000313" key="3">
    <source>
        <dbReference type="EMBL" id="KAK3086400.1"/>
    </source>
</evidence>
<proteinExistence type="predicted"/>
<protein>
    <recommendedName>
        <fullName evidence="2">NADAR domain-containing protein</fullName>
    </recommendedName>
</protein>
<dbReference type="EMBL" id="VSWD01000012">
    <property type="protein sequence ID" value="KAK3086400.1"/>
    <property type="molecule type" value="Genomic_DNA"/>
</dbReference>
<reference evidence="3" key="1">
    <citation type="submission" date="2019-08" db="EMBL/GenBank/DDBJ databases">
        <title>The improved chromosome-level genome for the pearl oyster Pinctada fucata martensii using PacBio sequencing and Hi-C.</title>
        <authorList>
            <person name="Zheng Z."/>
        </authorList>
    </citation>
    <scope>NUCLEOTIDE SEQUENCE</scope>
    <source>
        <strain evidence="3">ZZ-2019</strain>
        <tissue evidence="3">Adductor muscle</tissue>
    </source>
</reference>
<sequence>MEEILKAKFDQVTEFREIIVKSEVDTIFAESTYDDFWGTGLSQRGTEHTDPKRWPGKNVIGRIMQELISEGGSRSRSWSTVTTPRHAQSQREITDMLQRARKAEKKDVSPRKSNRNRRTNAPKISSSKGDPEEKARTKMSRRITPTTKRADSKRPLTRFQNELEIY</sequence>
<feature type="region of interest" description="Disordered" evidence="1">
    <location>
        <begin position="68"/>
        <end position="166"/>
    </location>
</feature>
<gene>
    <name evidence="3" type="ORF">FSP39_017897</name>
</gene>
<dbReference type="SUPFAM" id="SSF143990">
    <property type="entry name" value="YbiA-like"/>
    <property type="match status" value="1"/>
</dbReference>
<comment type="caution">
    <text evidence="3">The sequence shown here is derived from an EMBL/GenBank/DDBJ whole genome shotgun (WGS) entry which is preliminary data.</text>
</comment>
<dbReference type="InterPro" id="IPR012816">
    <property type="entry name" value="NADAR"/>
</dbReference>